<dbReference type="SMART" id="SM00239">
    <property type="entry name" value="C2"/>
    <property type="match status" value="2"/>
</dbReference>
<evidence type="ECO:0000313" key="10">
    <source>
        <dbReference type="RefSeq" id="XP_015174553.1"/>
    </source>
</evidence>
<feature type="domain" description="C2" evidence="6">
    <location>
        <begin position="664"/>
        <end position="809"/>
    </location>
</feature>
<keyword evidence="9" id="KW-1185">Reference proteome</keyword>
<dbReference type="InterPro" id="IPR011011">
    <property type="entry name" value="Znf_FYVE_PHD"/>
</dbReference>
<proteinExistence type="predicted"/>
<feature type="compositionally biased region" description="Polar residues" evidence="5">
    <location>
        <begin position="440"/>
        <end position="454"/>
    </location>
</feature>
<evidence type="ECO:0000256" key="2">
    <source>
        <dbReference type="ARBA" id="ARBA00022771"/>
    </source>
</evidence>
<feature type="compositionally biased region" description="Basic and acidic residues" evidence="5">
    <location>
        <begin position="386"/>
        <end position="400"/>
    </location>
</feature>
<dbReference type="Pfam" id="PF02318">
    <property type="entry name" value="FYVE_2"/>
    <property type="match status" value="1"/>
</dbReference>
<gene>
    <name evidence="10" type="primary">LOC107065408</name>
</gene>
<dbReference type="InterPro" id="IPR017455">
    <property type="entry name" value="Znf_FYVE-rel"/>
</dbReference>
<feature type="domain" description="FYVE-type" evidence="7">
    <location>
        <begin position="130"/>
        <end position="222"/>
    </location>
</feature>
<dbReference type="PANTHER" id="PTHR45729:SF6">
    <property type="entry name" value="RABPHILIN, ISOFORM A"/>
    <property type="match status" value="1"/>
</dbReference>
<feature type="compositionally biased region" description="Polar residues" evidence="5">
    <location>
        <begin position="373"/>
        <end position="385"/>
    </location>
</feature>
<dbReference type="InterPro" id="IPR000008">
    <property type="entry name" value="C2_dom"/>
</dbReference>
<reference evidence="10" key="1">
    <citation type="submission" date="2025-08" db="UniProtKB">
        <authorList>
            <consortium name="RefSeq"/>
        </authorList>
    </citation>
    <scope>IDENTIFICATION</scope>
    <source>
        <tissue evidence="10">Whole body</tissue>
    </source>
</reference>
<keyword evidence="1" id="KW-0479">Metal-binding</keyword>
<feature type="compositionally biased region" description="Basic and acidic residues" evidence="5">
    <location>
        <begin position="427"/>
        <end position="439"/>
    </location>
</feature>
<organism evidence="9 10">
    <name type="scientific">Polistes dominula</name>
    <name type="common">European paper wasp</name>
    <name type="synonym">Vespa dominula</name>
    <dbReference type="NCBI Taxonomy" id="743375"/>
    <lineage>
        <taxon>Eukaryota</taxon>
        <taxon>Metazoa</taxon>
        <taxon>Ecdysozoa</taxon>
        <taxon>Arthropoda</taxon>
        <taxon>Hexapoda</taxon>
        <taxon>Insecta</taxon>
        <taxon>Pterygota</taxon>
        <taxon>Neoptera</taxon>
        <taxon>Endopterygota</taxon>
        <taxon>Hymenoptera</taxon>
        <taxon>Apocrita</taxon>
        <taxon>Aculeata</taxon>
        <taxon>Vespoidea</taxon>
        <taxon>Vespidae</taxon>
        <taxon>Polistinae</taxon>
        <taxon>Polistini</taxon>
        <taxon>Polistes</taxon>
    </lineage>
</organism>
<dbReference type="PANTHER" id="PTHR45729">
    <property type="entry name" value="RABPHILIN, ISOFORM A"/>
    <property type="match status" value="1"/>
</dbReference>
<evidence type="ECO:0000256" key="5">
    <source>
        <dbReference type="SAM" id="MobiDB-lite"/>
    </source>
</evidence>
<dbReference type="PROSITE" id="PS50004">
    <property type="entry name" value="C2"/>
    <property type="match status" value="2"/>
</dbReference>
<dbReference type="InterPro" id="IPR043566">
    <property type="entry name" value="Rabphilin/DOC2/Noc2"/>
</dbReference>
<name>A0ABM1I2W6_POLDO</name>
<dbReference type="PROSITE" id="PS50916">
    <property type="entry name" value="RABBD"/>
    <property type="match status" value="1"/>
</dbReference>
<evidence type="ECO:0000256" key="3">
    <source>
        <dbReference type="ARBA" id="ARBA00022833"/>
    </source>
</evidence>
<accession>A0ABM1I2W6</accession>
<dbReference type="RefSeq" id="XP_015174553.1">
    <property type="nucleotide sequence ID" value="XM_015319067.1"/>
</dbReference>
<dbReference type="InterPro" id="IPR035892">
    <property type="entry name" value="C2_domain_sf"/>
</dbReference>
<dbReference type="GeneID" id="107065408"/>
<keyword evidence="3" id="KW-0862">Zinc</keyword>
<dbReference type="InterPro" id="IPR013083">
    <property type="entry name" value="Znf_RING/FYVE/PHD"/>
</dbReference>
<feature type="region of interest" description="Disordered" evidence="5">
    <location>
        <begin position="427"/>
        <end position="454"/>
    </location>
</feature>
<evidence type="ECO:0000259" key="6">
    <source>
        <dbReference type="PROSITE" id="PS50004"/>
    </source>
</evidence>
<dbReference type="SUPFAM" id="SSF49562">
    <property type="entry name" value="C2 domain (Calcium/lipid-binding domain, CaLB)"/>
    <property type="match status" value="2"/>
</dbReference>
<feature type="region of interest" description="Disordered" evidence="5">
    <location>
        <begin position="373"/>
        <end position="409"/>
    </location>
</feature>
<sequence length="833" mass="94455">MDMTMGEPQNIGTRWVCPNDRHLALRAKLRTGWSVKTGYLDSGWNNYSNVGGNNRANQSFVLTEEERRTIIQVIQRAEALDLSEQKRIGRLVERLEDMKRNVRIITSSRSDERRNCGNRCSGGTRCVCSCALCGEKFGAVLGATPTFCKDCRKYVCQKCGKEANTPNVLAVTSNTEVISTTTCNTLANETLPKRTAIQRIVQRSSNNPQKIFLCRICIESREIWKKSGAWFFKGMPKHDLPKKKERDWSRAGQRTQNSSCKIISACKSLESNEVQDSSSEEEAARRLVGSNNCCSSSSPSLQGIQDINGLSKQQQITPYDTQTASGSFKMVSRSNDRSSPIGHRDESPSTTTMDRLDKSSTFSIYSQCSRLSPSTSAATLRNASRTNEKSTCDLRADQRGGDNSIDDNASIEEIKLENKGDEQANYLEDSRGSVDRCKDSQVQSVRRNSPSTISPSTLMERILEEAWMHERNAECEMNASLNRTNDQQTISTWYVHHSDSPRKQTPNYIEMKRSETEESFGTLEISLLYDPVAQCLQCKVERALGLKPMDIHDLADPFCKITILPMGMGTNIKPIRTKTVHKTRDPVFNETVNFYVSRDADMKSGRALHVMILQDDPWGEDFLGEARFPLYELEPFQMKHYKITLQNHYPVSHEEEAWDLHRGNRGQIQLTLSYCTRRRALLVIIHQAMNLLPMDNNGFSDPFVKLCLVENVIENRQQRGHDPPGRTSTKKYPSKKLAAGRSSYSTSVKWKTLSPEWNEEFVFGIRLTDLMKVTLCLSMWDKDFGKSNDYLGGLALGCNSKGARLRHWIDVIKFPDYRHPAWHNLTEVLMPIE</sequence>
<dbReference type="InterPro" id="IPR041282">
    <property type="entry name" value="FYVE_2"/>
</dbReference>
<protein>
    <submittedName>
        <fullName evidence="10">Uncharacterized protein LOC107065408 isoform X1</fullName>
    </submittedName>
</protein>
<dbReference type="InterPro" id="IPR010911">
    <property type="entry name" value="Rab_BD"/>
</dbReference>
<keyword evidence="2 4" id="KW-0863">Zinc-finger</keyword>
<dbReference type="Gene3D" id="3.30.40.10">
    <property type="entry name" value="Zinc/RING finger domain, C3HC4 (zinc finger)"/>
    <property type="match status" value="1"/>
</dbReference>
<dbReference type="Proteomes" id="UP000694924">
    <property type="component" value="Unplaced"/>
</dbReference>
<evidence type="ECO:0000256" key="1">
    <source>
        <dbReference type="ARBA" id="ARBA00022723"/>
    </source>
</evidence>
<feature type="region of interest" description="Disordered" evidence="5">
    <location>
        <begin position="321"/>
        <end position="356"/>
    </location>
</feature>
<feature type="region of interest" description="Disordered" evidence="5">
    <location>
        <begin position="717"/>
        <end position="738"/>
    </location>
</feature>
<dbReference type="PROSITE" id="PS50178">
    <property type="entry name" value="ZF_FYVE"/>
    <property type="match status" value="1"/>
</dbReference>
<evidence type="ECO:0000259" key="8">
    <source>
        <dbReference type="PROSITE" id="PS50916"/>
    </source>
</evidence>
<dbReference type="Pfam" id="PF00168">
    <property type="entry name" value="C2"/>
    <property type="match status" value="2"/>
</dbReference>
<dbReference type="Gene3D" id="2.60.40.150">
    <property type="entry name" value="C2 domain"/>
    <property type="match status" value="2"/>
</dbReference>
<evidence type="ECO:0000259" key="7">
    <source>
        <dbReference type="PROSITE" id="PS50178"/>
    </source>
</evidence>
<dbReference type="SUPFAM" id="SSF57903">
    <property type="entry name" value="FYVE/PHD zinc finger"/>
    <property type="match status" value="1"/>
</dbReference>
<evidence type="ECO:0000256" key="4">
    <source>
        <dbReference type="PROSITE-ProRule" id="PRU00091"/>
    </source>
</evidence>
<feature type="domain" description="RabBD" evidence="8">
    <location>
        <begin position="56"/>
        <end position="234"/>
    </location>
</feature>
<evidence type="ECO:0000313" key="9">
    <source>
        <dbReference type="Proteomes" id="UP000694924"/>
    </source>
</evidence>
<feature type="domain" description="C2" evidence="6">
    <location>
        <begin position="519"/>
        <end position="645"/>
    </location>
</feature>